<sequence>MNSTKDIKTGANGGGVREKAVIRKEIERLLEGFKEWRMEKDRVKEKTAQANYCLVRNFYELKKVVWEQEKDLFHKWCLQDTKAQYQRRSVMRKFWQWAEEQGKRAPGINFAVNQKRTIVSVSLESMLLEFRAWRKINEGKAQKTVQENCINVRQFYALQQPLWEKEEEAFQAWIGECPVPSDRRNQKIFALRKFWEWAELAGKRAPGKNFAKGYKTKKVERIPKVPPREDVQTLIKIMNEIVAETQVNKKASWAKKWKTLRNLGVIVLMAFTGIRAKELLHLLPENVDVKEMQVIIPSTVSKTRVERVCYLPSNDYVAQLIKNVKCMHKFLVEQGVFTKQSPLFASLGRGSMHENSGNPLGRQEIWRWARKIYQKHGFPLKGVHDFRRYFATDYIIGCYERDKNPDIQKLCEMLGHTSLETTQLYVDKVRALVARRKTTDYEPGETALMLIEKKIETKNPKKKITPPKVLLTEPVIF</sequence>
<dbReference type="Pfam" id="PF00589">
    <property type="entry name" value="Phage_integrase"/>
    <property type="match status" value="1"/>
</dbReference>
<gene>
    <name evidence="4" type="primary">xerD_29</name>
    <name evidence="4" type="ORF">SDC9_41286</name>
</gene>
<dbReference type="InterPro" id="IPR002104">
    <property type="entry name" value="Integrase_catalytic"/>
</dbReference>
<dbReference type="PANTHER" id="PTHR30349">
    <property type="entry name" value="PHAGE INTEGRASE-RELATED"/>
    <property type="match status" value="1"/>
</dbReference>
<dbReference type="InterPro" id="IPR050090">
    <property type="entry name" value="Tyrosine_recombinase_XerCD"/>
</dbReference>
<accession>A0A644VXB1</accession>
<feature type="domain" description="Tyr recombinase" evidence="3">
    <location>
        <begin position="221"/>
        <end position="440"/>
    </location>
</feature>
<dbReference type="CDD" id="cd00397">
    <property type="entry name" value="DNA_BRE_C"/>
    <property type="match status" value="1"/>
</dbReference>
<dbReference type="Gene3D" id="1.10.443.10">
    <property type="entry name" value="Intergrase catalytic core"/>
    <property type="match status" value="1"/>
</dbReference>
<dbReference type="PANTHER" id="PTHR30349:SF41">
    <property type="entry name" value="INTEGRASE_RECOMBINASE PROTEIN MJ0367-RELATED"/>
    <property type="match status" value="1"/>
</dbReference>
<dbReference type="InterPro" id="IPR011010">
    <property type="entry name" value="DNA_brk_join_enz"/>
</dbReference>
<dbReference type="GO" id="GO:0003677">
    <property type="term" value="F:DNA binding"/>
    <property type="evidence" value="ECO:0007669"/>
    <property type="project" value="UniProtKB-KW"/>
</dbReference>
<evidence type="ECO:0000259" key="3">
    <source>
        <dbReference type="PROSITE" id="PS51898"/>
    </source>
</evidence>
<dbReference type="PROSITE" id="PS51898">
    <property type="entry name" value="TYR_RECOMBINASE"/>
    <property type="match status" value="1"/>
</dbReference>
<protein>
    <submittedName>
        <fullName evidence="4">Tyrosine recombinase XerD</fullName>
    </submittedName>
</protein>
<dbReference type="GO" id="GO:0006310">
    <property type="term" value="P:DNA recombination"/>
    <property type="evidence" value="ECO:0007669"/>
    <property type="project" value="UniProtKB-KW"/>
</dbReference>
<keyword evidence="1" id="KW-0238">DNA-binding</keyword>
<evidence type="ECO:0000256" key="1">
    <source>
        <dbReference type="ARBA" id="ARBA00023125"/>
    </source>
</evidence>
<comment type="caution">
    <text evidence="4">The sequence shown here is derived from an EMBL/GenBank/DDBJ whole genome shotgun (WGS) entry which is preliminary data.</text>
</comment>
<reference evidence="4" key="1">
    <citation type="submission" date="2019-08" db="EMBL/GenBank/DDBJ databases">
        <authorList>
            <person name="Kucharzyk K."/>
            <person name="Murdoch R.W."/>
            <person name="Higgins S."/>
            <person name="Loffler F."/>
        </authorList>
    </citation>
    <scope>NUCLEOTIDE SEQUENCE</scope>
</reference>
<evidence type="ECO:0000256" key="2">
    <source>
        <dbReference type="ARBA" id="ARBA00023172"/>
    </source>
</evidence>
<dbReference type="EMBL" id="VSSQ01000455">
    <property type="protein sequence ID" value="MPL95122.1"/>
    <property type="molecule type" value="Genomic_DNA"/>
</dbReference>
<organism evidence="4">
    <name type="scientific">bioreactor metagenome</name>
    <dbReference type="NCBI Taxonomy" id="1076179"/>
    <lineage>
        <taxon>unclassified sequences</taxon>
        <taxon>metagenomes</taxon>
        <taxon>ecological metagenomes</taxon>
    </lineage>
</organism>
<name>A0A644VXB1_9ZZZZ</name>
<proteinExistence type="predicted"/>
<dbReference type="AlphaFoldDB" id="A0A644VXB1"/>
<keyword evidence="2" id="KW-0233">DNA recombination</keyword>
<dbReference type="SUPFAM" id="SSF56349">
    <property type="entry name" value="DNA breaking-rejoining enzymes"/>
    <property type="match status" value="1"/>
</dbReference>
<dbReference type="InterPro" id="IPR013762">
    <property type="entry name" value="Integrase-like_cat_sf"/>
</dbReference>
<evidence type="ECO:0000313" key="4">
    <source>
        <dbReference type="EMBL" id="MPL95122.1"/>
    </source>
</evidence>
<dbReference type="GO" id="GO:0015074">
    <property type="term" value="P:DNA integration"/>
    <property type="evidence" value="ECO:0007669"/>
    <property type="project" value="InterPro"/>
</dbReference>